<evidence type="ECO:0000256" key="2">
    <source>
        <dbReference type="ARBA" id="ARBA00023002"/>
    </source>
</evidence>
<dbReference type="STRING" id="1215338.A0A059J7M9"/>
<dbReference type="PANTHER" id="PTHR33365:SF11">
    <property type="entry name" value="TAT PATHWAY SIGNAL SEQUENCE"/>
    <property type="match status" value="1"/>
</dbReference>
<name>A0A059J7M9_TRIIM</name>
<evidence type="ECO:0000256" key="1">
    <source>
        <dbReference type="ARBA" id="ARBA00004685"/>
    </source>
</evidence>
<reference evidence="5 6" key="1">
    <citation type="submission" date="2014-02" db="EMBL/GenBank/DDBJ databases">
        <title>The Genome Sequence of Trichophyton interdigitale MR816.</title>
        <authorList>
            <consortium name="The Broad Institute Genomics Platform"/>
            <person name="Cuomo C.A."/>
            <person name="White T.C."/>
            <person name="Graser Y."/>
            <person name="Martinez-Rossi N."/>
            <person name="Heitman J."/>
            <person name="Young S.K."/>
            <person name="Zeng Q."/>
            <person name="Gargeya S."/>
            <person name="Abouelleil A."/>
            <person name="Alvarado L."/>
            <person name="Chapman S.B."/>
            <person name="Gainer-Dewar J."/>
            <person name="Goldberg J."/>
            <person name="Griggs A."/>
            <person name="Gujja S."/>
            <person name="Hansen M."/>
            <person name="Howarth C."/>
            <person name="Imamovic A."/>
            <person name="Larimer J."/>
            <person name="Martinez D."/>
            <person name="Murphy C."/>
            <person name="Pearson M.D."/>
            <person name="Persinoti G."/>
            <person name="Poon T."/>
            <person name="Priest M."/>
            <person name="Roberts A.D."/>
            <person name="Saif S."/>
            <person name="Shea T.D."/>
            <person name="Sykes S.N."/>
            <person name="Wortman J."/>
            <person name="Nusbaum C."/>
            <person name="Birren B."/>
        </authorList>
    </citation>
    <scope>NUCLEOTIDE SEQUENCE [LARGE SCALE GENOMIC DNA]</scope>
    <source>
        <strain evidence="5 6">MR816</strain>
    </source>
</reference>
<sequence>MITAEKKKGREYERLVSEEAEDIYPELIQSQRRWGARRVMEIAVYTAVISVVALALGLFIGISWPSSRYIGQDGYLVPSGTVQGPWHRNHTFTQTPTKESEEAWNSLMPMGRGFVHHPELAPYTSLVAVFHELHCLHTIWMAYHILLDRNQAAKEGRPPDPFLGQTTLVSPSHMGHCADYLRQAIMCAADTNLEPIDKNGNSDGWNMIRTCRDFDGVHSWSSSWANTTERGVID</sequence>
<protein>
    <recommendedName>
        <fullName evidence="7">Oxidase ustYa</fullName>
    </recommendedName>
</protein>
<comment type="similarity">
    <text evidence="3">Belongs to the ustYa family.</text>
</comment>
<evidence type="ECO:0008006" key="7">
    <source>
        <dbReference type="Google" id="ProtNLM"/>
    </source>
</evidence>
<dbReference type="InterPro" id="IPR021765">
    <property type="entry name" value="UstYa-like"/>
</dbReference>
<accession>A0A059J7M9</accession>
<evidence type="ECO:0000256" key="3">
    <source>
        <dbReference type="ARBA" id="ARBA00035112"/>
    </source>
</evidence>
<keyword evidence="4" id="KW-1133">Transmembrane helix</keyword>
<dbReference type="AlphaFoldDB" id="A0A059J7M9"/>
<keyword evidence="6" id="KW-1185">Reference proteome</keyword>
<proteinExistence type="inferred from homology"/>
<comment type="caution">
    <text evidence="5">The sequence shown here is derived from an EMBL/GenBank/DDBJ whole genome shotgun (WGS) entry which is preliminary data.</text>
</comment>
<comment type="pathway">
    <text evidence="1">Mycotoxin biosynthesis.</text>
</comment>
<dbReference type="Proteomes" id="UP000024533">
    <property type="component" value="Unassembled WGS sequence"/>
</dbReference>
<keyword evidence="4" id="KW-0812">Transmembrane</keyword>
<dbReference type="OrthoDB" id="3687641at2759"/>
<dbReference type="HOGENOM" id="CLU_042941_4_3_1"/>
<dbReference type="OMA" id="WMAYHIL"/>
<dbReference type="EMBL" id="AOKY01000293">
    <property type="protein sequence ID" value="KDB23799.1"/>
    <property type="molecule type" value="Genomic_DNA"/>
</dbReference>
<keyword evidence="4" id="KW-0472">Membrane</keyword>
<evidence type="ECO:0000256" key="4">
    <source>
        <dbReference type="SAM" id="Phobius"/>
    </source>
</evidence>
<feature type="transmembrane region" description="Helical" evidence="4">
    <location>
        <begin position="42"/>
        <end position="64"/>
    </location>
</feature>
<evidence type="ECO:0000313" key="6">
    <source>
        <dbReference type="Proteomes" id="UP000024533"/>
    </source>
</evidence>
<dbReference type="GO" id="GO:0043386">
    <property type="term" value="P:mycotoxin biosynthetic process"/>
    <property type="evidence" value="ECO:0007669"/>
    <property type="project" value="InterPro"/>
</dbReference>
<keyword evidence="2" id="KW-0560">Oxidoreductase</keyword>
<dbReference type="PANTHER" id="PTHR33365">
    <property type="entry name" value="YALI0B05434P"/>
    <property type="match status" value="1"/>
</dbReference>
<evidence type="ECO:0000313" key="5">
    <source>
        <dbReference type="EMBL" id="KDB23799.1"/>
    </source>
</evidence>
<dbReference type="GO" id="GO:0016491">
    <property type="term" value="F:oxidoreductase activity"/>
    <property type="evidence" value="ECO:0007669"/>
    <property type="project" value="UniProtKB-KW"/>
</dbReference>
<organism evidence="5 6">
    <name type="scientific">Trichophyton interdigitale (strain MR816)</name>
    <dbReference type="NCBI Taxonomy" id="1215338"/>
    <lineage>
        <taxon>Eukaryota</taxon>
        <taxon>Fungi</taxon>
        <taxon>Dikarya</taxon>
        <taxon>Ascomycota</taxon>
        <taxon>Pezizomycotina</taxon>
        <taxon>Eurotiomycetes</taxon>
        <taxon>Eurotiomycetidae</taxon>
        <taxon>Onygenales</taxon>
        <taxon>Arthrodermataceae</taxon>
        <taxon>Trichophyton</taxon>
    </lineage>
</organism>
<gene>
    <name evidence="5" type="ORF">H109_04363</name>
</gene>
<dbReference type="Pfam" id="PF11807">
    <property type="entry name" value="UstYa"/>
    <property type="match status" value="1"/>
</dbReference>